<keyword evidence="4" id="KW-1185">Reference proteome</keyword>
<dbReference type="SMART" id="SM00358">
    <property type="entry name" value="DSRM"/>
    <property type="match status" value="1"/>
</dbReference>
<proteinExistence type="predicted"/>
<dbReference type="InterPro" id="IPR014720">
    <property type="entry name" value="dsRBD_dom"/>
</dbReference>
<evidence type="ECO:0000313" key="4">
    <source>
        <dbReference type="Proteomes" id="UP000261520"/>
    </source>
</evidence>
<protein>
    <recommendedName>
        <fullName evidence="2">DRBM domain-containing protein</fullName>
    </recommendedName>
</protein>
<dbReference type="PROSITE" id="PS50137">
    <property type="entry name" value="DS_RBD"/>
    <property type="match status" value="1"/>
</dbReference>
<dbReference type="Ensembl" id="ENSPMGT00000002327.1">
    <property type="protein sequence ID" value="ENSPMGP00000002193.1"/>
    <property type="gene ID" value="ENSPMGG00000001960.1"/>
</dbReference>
<sequence length="100" mass="11231">MAHSNMFPTSLKKKIDVNYKNEVCEAFELARKHGLPAKIIEVKREGPIHEATFTFEITVGDFTAQAQGPSITIAKNRSAEKILPVLLSLPLPSEEEQYNY</sequence>
<name>A0A3B3ZC94_9GOBI</name>
<keyword evidence="1" id="KW-0694">RNA-binding</keyword>
<evidence type="ECO:0000256" key="1">
    <source>
        <dbReference type="PROSITE-ProRule" id="PRU00266"/>
    </source>
</evidence>
<dbReference type="Gene3D" id="3.30.160.20">
    <property type="match status" value="1"/>
</dbReference>
<accession>A0A3B3ZC94</accession>
<dbReference type="Proteomes" id="UP000261520">
    <property type="component" value="Unplaced"/>
</dbReference>
<dbReference type="AlphaFoldDB" id="A0A3B3ZC94"/>
<reference evidence="3" key="2">
    <citation type="submission" date="2025-09" db="UniProtKB">
        <authorList>
            <consortium name="Ensembl"/>
        </authorList>
    </citation>
    <scope>IDENTIFICATION</scope>
</reference>
<evidence type="ECO:0000313" key="3">
    <source>
        <dbReference type="Ensembl" id="ENSPMGP00000002193.1"/>
    </source>
</evidence>
<dbReference type="STRING" id="409849.ENSPMGP00000002193"/>
<reference evidence="3" key="1">
    <citation type="submission" date="2025-08" db="UniProtKB">
        <authorList>
            <consortium name="Ensembl"/>
        </authorList>
    </citation>
    <scope>IDENTIFICATION</scope>
</reference>
<dbReference type="SUPFAM" id="SSF54768">
    <property type="entry name" value="dsRNA-binding domain-like"/>
    <property type="match status" value="1"/>
</dbReference>
<dbReference type="Pfam" id="PF00035">
    <property type="entry name" value="dsrm"/>
    <property type="match status" value="1"/>
</dbReference>
<evidence type="ECO:0000259" key="2">
    <source>
        <dbReference type="PROSITE" id="PS50137"/>
    </source>
</evidence>
<organism evidence="3 4">
    <name type="scientific">Periophthalmus magnuspinnatus</name>
    <dbReference type="NCBI Taxonomy" id="409849"/>
    <lineage>
        <taxon>Eukaryota</taxon>
        <taxon>Metazoa</taxon>
        <taxon>Chordata</taxon>
        <taxon>Craniata</taxon>
        <taxon>Vertebrata</taxon>
        <taxon>Euteleostomi</taxon>
        <taxon>Actinopterygii</taxon>
        <taxon>Neopterygii</taxon>
        <taxon>Teleostei</taxon>
        <taxon>Neoteleostei</taxon>
        <taxon>Acanthomorphata</taxon>
        <taxon>Gobiaria</taxon>
        <taxon>Gobiiformes</taxon>
        <taxon>Gobioidei</taxon>
        <taxon>Gobiidae</taxon>
        <taxon>Oxudercinae</taxon>
        <taxon>Periophthalmus</taxon>
    </lineage>
</organism>
<dbReference type="GO" id="GO:0003723">
    <property type="term" value="F:RNA binding"/>
    <property type="evidence" value="ECO:0007669"/>
    <property type="project" value="UniProtKB-UniRule"/>
</dbReference>
<feature type="domain" description="DRBM" evidence="2">
    <location>
        <begin position="21"/>
        <end position="88"/>
    </location>
</feature>